<dbReference type="Proteomes" id="UP000559027">
    <property type="component" value="Unassembled WGS sequence"/>
</dbReference>
<dbReference type="EMBL" id="JAACJO010000026">
    <property type="protein sequence ID" value="KAF5347257.1"/>
    <property type="molecule type" value="Genomic_DNA"/>
</dbReference>
<sequence length="187" mass="20723">MFSSLRPLQLEVRGSYSTFPTLPHAMQNKLLSLLLFAAFAAFTIATDEAPTSEFPKGLFAIENVYFPYYANVKNDSPESGMPIVIDTEITKSGYWHYDSTTGNLVNSNSGSNVLTLPADGSRLTITAPEPKSPRQIWIYQDEYIINKENNMCANIDPEVSNGTDVGLSIWMCDGLLGQKFNLVPKKD</sequence>
<dbReference type="Gene3D" id="2.80.10.50">
    <property type="match status" value="1"/>
</dbReference>
<evidence type="ECO:0000313" key="1">
    <source>
        <dbReference type="EMBL" id="KAF5347257.1"/>
    </source>
</evidence>
<protein>
    <recommendedName>
        <fullName evidence="3">Ricin B lectin domain-containing protein</fullName>
    </recommendedName>
</protein>
<gene>
    <name evidence="1" type="ORF">D9756_009945</name>
</gene>
<keyword evidence="2" id="KW-1185">Reference proteome</keyword>
<proteinExistence type="predicted"/>
<name>A0A8H5CV82_9AGAR</name>
<comment type="caution">
    <text evidence="1">The sequence shown here is derived from an EMBL/GenBank/DDBJ whole genome shotgun (WGS) entry which is preliminary data.</text>
</comment>
<accession>A0A8H5CV82</accession>
<reference evidence="1 2" key="1">
    <citation type="journal article" date="2020" name="ISME J.">
        <title>Uncovering the hidden diversity of litter-decomposition mechanisms in mushroom-forming fungi.</title>
        <authorList>
            <person name="Floudas D."/>
            <person name="Bentzer J."/>
            <person name="Ahren D."/>
            <person name="Johansson T."/>
            <person name="Persson P."/>
            <person name="Tunlid A."/>
        </authorList>
    </citation>
    <scope>NUCLEOTIDE SEQUENCE [LARGE SCALE GENOMIC DNA]</scope>
    <source>
        <strain evidence="1 2">CBS 146.42</strain>
    </source>
</reference>
<dbReference type="InterPro" id="IPR035992">
    <property type="entry name" value="Ricin_B-like_lectins"/>
</dbReference>
<evidence type="ECO:0008006" key="3">
    <source>
        <dbReference type="Google" id="ProtNLM"/>
    </source>
</evidence>
<organism evidence="1 2">
    <name type="scientific">Leucocoprinus leucothites</name>
    <dbReference type="NCBI Taxonomy" id="201217"/>
    <lineage>
        <taxon>Eukaryota</taxon>
        <taxon>Fungi</taxon>
        <taxon>Dikarya</taxon>
        <taxon>Basidiomycota</taxon>
        <taxon>Agaricomycotina</taxon>
        <taxon>Agaricomycetes</taxon>
        <taxon>Agaricomycetidae</taxon>
        <taxon>Agaricales</taxon>
        <taxon>Agaricineae</taxon>
        <taxon>Agaricaceae</taxon>
        <taxon>Leucocoprinus</taxon>
    </lineage>
</organism>
<dbReference type="AlphaFoldDB" id="A0A8H5CV82"/>
<evidence type="ECO:0000313" key="2">
    <source>
        <dbReference type="Proteomes" id="UP000559027"/>
    </source>
</evidence>
<dbReference type="SUPFAM" id="SSF50370">
    <property type="entry name" value="Ricin B-like lectins"/>
    <property type="match status" value="1"/>
</dbReference>